<dbReference type="RefSeq" id="WP_089373476.1">
    <property type="nucleotide sequence ID" value="NZ_BMEP01000009.1"/>
</dbReference>
<name>A0A239CVZ8_9FLAO</name>
<dbReference type="SUPFAM" id="SSF101874">
    <property type="entry name" value="YceI-like"/>
    <property type="match status" value="1"/>
</dbReference>
<organism evidence="3 4">
    <name type="scientific">Dokdonia pacifica</name>
    <dbReference type="NCBI Taxonomy" id="1627892"/>
    <lineage>
        <taxon>Bacteria</taxon>
        <taxon>Pseudomonadati</taxon>
        <taxon>Bacteroidota</taxon>
        <taxon>Flavobacteriia</taxon>
        <taxon>Flavobacteriales</taxon>
        <taxon>Flavobacteriaceae</taxon>
        <taxon>Dokdonia</taxon>
    </lineage>
</organism>
<dbReference type="PANTHER" id="PTHR34406">
    <property type="entry name" value="PROTEIN YCEI"/>
    <property type="match status" value="1"/>
</dbReference>
<evidence type="ECO:0000313" key="3">
    <source>
        <dbReference type="EMBL" id="SNS23831.1"/>
    </source>
</evidence>
<dbReference type="InterPro" id="IPR007372">
    <property type="entry name" value="Lipid/polyisoprenoid-bd_YceI"/>
</dbReference>
<proteinExistence type="predicted"/>
<sequence>MKNNYLKRFSTLLFAILSVVSYAQQTTWVIDKSHSSIGFDIDHLVVSQTEGTFNEYEATIKADKSDFSDATFDITIQTTSVDTKNERRDNHLRSADFFDSEKYPEITFKVNSFKHISGKKYEVTGMFTMHGVTKEVTLDARFGGIITQGNFGTRAGLRITGEIDRYDFGLKYNAAMEAGGYILGKEVRIDCRLEMVKQEKA</sequence>
<protein>
    <submittedName>
        <fullName evidence="3">Polyisoprenoid-binding protein YceI</fullName>
    </submittedName>
</protein>
<dbReference type="Proteomes" id="UP000198379">
    <property type="component" value="Unassembled WGS sequence"/>
</dbReference>
<keyword evidence="1" id="KW-0732">Signal</keyword>
<feature type="signal peptide" evidence="1">
    <location>
        <begin position="1"/>
        <end position="23"/>
    </location>
</feature>
<dbReference type="InterPro" id="IPR036761">
    <property type="entry name" value="TTHA0802/YceI-like_sf"/>
</dbReference>
<accession>A0A239CVZ8</accession>
<dbReference type="Gene3D" id="2.40.128.110">
    <property type="entry name" value="Lipid/polyisoprenoid-binding, YceI-like"/>
    <property type="match status" value="1"/>
</dbReference>
<keyword evidence="4" id="KW-1185">Reference proteome</keyword>
<dbReference type="PANTHER" id="PTHR34406:SF1">
    <property type="entry name" value="PROTEIN YCEI"/>
    <property type="match status" value="1"/>
</dbReference>
<dbReference type="EMBL" id="FZNY01000008">
    <property type="protein sequence ID" value="SNS23831.1"/>
    <property type="molecule type" value="Genomic_DNA"/>
</dbReference>
<dbReference type="Pfam" id="PF04264">
    <property type="entry name" value="YceI"/>
    <property type="match status" value="1"/>
</dbReference>
<dbReference type="SMART" id="SM00867">
    <property type="entry name" value="YceI"/>
    <property type="match status" value="1"/>
</dbReference>
<dbReference type="OrthoDB" id="9811006at2"/>
<gene>
    <name evidence="3" type="ORF">SAMN06265376_108202</name>
</gene>
<evidence type="ECO:0000256" key="1">
    <source>
        <dbReference type="SAM" id="SignalP"/>
    </source>
</evidence>
<feature type="domain" description="Lipid/polyisoprenoid-binding YceI-like" evidence="2">
    <location>
        <begin position="27"/>
        <end position="196"/>
    </location>
</feature>
<evidence type="ECO:0000313" key="4">
    <source>
        <dbReference type="Proteomes" id="UP000198379"/>
    </source>
</evidence>
<reference evidence="3 4" key="1">
    <citation type="submission" date="2017-06" db="EMBL/GenBank/DDBJ databases">
        <authorList>
            <person name="Kim H.J."/>
            <person name="Triplett B.A."/>
        </authorList>
    </citation>
    <scope>NUCLEOTIDE SEQUENCE [LARGE SCALE GENOMIC DNA]</scope>
    <source>
        <strain evidence="3 4">DSM 25597</strain>
    </source>
</reference>
<evidence type="ECO:0000259" key="2">
    <source>
        <dbReference type="SMART" id="SM00867"/>
    </source>
</evidence>
<dbReference type="AlphaFoldDB" id="A0A239CVZ8"/>
<feature type="chain" id="PRO_5012579531" evidence="1">
    <location>
        <begin position="24"/>
        <end position="201"/>
    </location>
</feature>